<gene>
    <name evidence="3" type="ORF">K489DRAFT_270933</name>
</gene>
<dbReference type="Proteomes" id="UP000504637">
    <property type="component" value="Unplaced"/>
</dbReference>
<name>A0A6J3M2Y3_9PEZI</name>
<accession>A0A6J3M2Y3</accession>
<sequence length="299" mass="34010">MSTTASAPPEFAAFSRLPVELRRKIWRLCLPHRVDERDRPAADCIYARGEAPCALVTSTYFNQRPPLITRVCFESREVAFEEGSFDIDDCDPDIPKDLEWEARNSIITEEAWTDAHRTPFVHLNWEAGYEAFYEGRDNRSEQPLRNLEHFVGRYGNCGSVMADYLVPLGHDMVSLLNRRSKWMVVVDTVVTHASARTAASLGLYGLLGDAPVQIFGLTEHERIDAYYTLAEQCEYDATTNPSRQSVRRSGEKLEQGLKRLVTSGELTARLCPAVIFRLCPFMCNQPIRTLPGRWTDKMD</sequence>
<reference evidence="3" key="1">
    <citation type="submission" date="2020-01" db="EMBL/GenBank/DDBJ databases">
        <authorList>
            <consortium name="DOE Joint Genome Institute"/>
            <person name="Haridas S."/>
            <person name="Albert R."/>
            <person name="Binder M."/>
            <person name="Bloem J."/>
            <person name="Labutti K."/>
            <person name="Salamov A."/>
            <person name="Andreopoulos B."/>
            <person name="Baker S.E."/>
            <person name="Barry K."/>
            <person name="Bills G."/>
            <person name="Bluhm B.H."/>
            <person name="Cannon C."/>
            <person name="Castanera R."/>
            <person name="Culley D.E."/>
            <person name="Daum C."/>
            <person name="Ezra D."/>
            <person name="Gonzalez J.B."/>
            <person name="Henrissat B."/>
            <person name="Kuo A."/>
            <person name="Liang C."/>
            <person name="Lipzen A."/>
            <person name="Lutzoni F."/>
            <person name="Magnuson J."/>
            <person name="Mondo S."/>
            <person name="Nolan M."/>
            <person name="Ohm R."/>
            <person name="Pangilinan J."/>
            <person name="Park H.-J."/>
            <person name="Ramirez L."/>
            <person name="Alfaro M."/>
            <person name="Sun H."/>
            <person name="Tritt A."/>
            <person name="Yoshinaga Y."/>
            <person name="Zwiers L.-H."/>
            <person name="Turgeon B.G."/>
            <person name="Goodwin S.B."/>
            <person name="Spatafora J.W."/>
            <person name="Crous P.W."/>
            <person name="Grigoriev I.V."/>
        </authorList>
    </citation>
    <scope>NUCLEOTIDE SEQUENCE</scope>
    <source>
        <strain evidence="3">CBS 342.82</strain>
    </source>
</reference>
<evidence type="ECO:0000313" key="2">
    <source>
        <dbReference type="Proteomes" id="UP000504637"/>
    </source>
</evidence>
<proteinExistence type="predicted"/>
<protein>
    <recommendedName>
        <fullName evidence="1">2EXR domain-containing protein</fullName>
    </recommendedName>
</protein>
<dbReference type="OrthoDB" id="3912335at2759"/>
<evidence type="ECO:0000313" key="3">
    <source>
        <dbReference type="RefSeq" id="XP_033458333.1"/>
    </source>
</evidence>
<keyword evidence="2" id="KW-1185">Reference proteome</keyword>
<dbReference type="AlphaFoldDB" id="A0A6J3M2Y3"/>
<reference evidence="3" key="3">
    <citation type="submission" date="2025-08" db="UniProtKB">
        <authorList>
            <consortium name="RefSeq"/>
        </authorList>
    </citation>
    <scope>IDENTIFICATION</scope>
    <source>
        <strain evidence="3">CBS 342.82</strain>
    </source>
</reference>
<dbReference type="InterPro" id="IPR045518">
    <property type="entry name" value="2EXR"/>
</dbReference>
<dbReference type="RefSeq" id="XP_033458333.1">
    <property type="nucleotide sequence ID" value="XM_033600124.1"/>
</dbReference>
<reference evidence="3" key="2">
    <citation type="submission" date="2020-04" db="EMBL/GenBank/DDBJ databases">
        <authorList>
            <consortium name="NCBI Genome Project"/>
        </authorList>
    </citation>
    <scope>NUCLEOTIDE SEQUENCE</scope>
    <source>
        <strain evidence="3">CBS 342.82</strain>
    </source>
</reference>
<evidence type="ECO:0000259" key="1">
    <source>
        <dbReference type="Pfam" id="PF20150"/>
    </source>
</evidence>
<feature type="domain" description="2EXR" evidence="1">
    <location>
        <begin position="11"/>
        <end position="81"/>
    </location>
</feature>
<dbReference type="Pfam" id="PF20150">
    <property type="entry name" value="2EXR"/>
    <property type="match status" value="1"/>
</dbReference>
<organism evidence="3">
    <name type="scientific">Dissoconium aciculare CBS 342.82</name>
    <dbReference type="NCBI Taxonomy" id="1314786"/>
    <lineage>
        <taxon>Eukaryota</taxon>
        <taxon>Fungi</taxon>
        <taxon>Dikarya</taxon>
        <taxon>Ascomycota</taxon>
        <taxon>Pezizomycotina</taxon>
        <taxon>Dothideomycetes</taxon>
        <taxon>Dothideomycetidae</taxon>
        <taxon>Mycosphaerellales</taxon>
        <taxon>Dissoconiaceae</taxon>
        <taxon>Dissoconium</taxon>
    </lineage>
</organism>
<dbReference type="GeneID" id="54357924"/>